<feature type="transmembrane region" description="Helical" evidence="8">
    <location>
        <begin position="354"/>
        <end position="381"/>
    </location>
</feature>
<proteinExistence type="inferred from homology"/>
<gene>
    <name evidence="10" type="ORF">SAMN05443637_12514</name>
</gene>
<evidence type="ECO:0000256" key="3">
    <source>
        <dbReference type="ARBA" id="ARBA00022475"/>
    </source>
</evidence>
<dbReference type="STRING" id="1848.SAMN05443637_12514"/>
<feature type="transmembrane region" description="Helical" evidence="8">
    <location>
        <begin position="541"/>
        <end position="563"/>
    </location>
</feature>
<feature type="transmembrane region" description="Helical" evidence="8">
    <location>
        <begin position="156"/>
        <end position="177"/>
    </location>
</feature>
<dbReference type="Gene3D" id="1.10.3720.10">
    <property type="entry name" value="MetI-like"/>
    <property type="match status" value="2"/>
</dbReference>
<evidence type="ECO:0000256" key="8">
    <source>
        <dbReference type="RuleBase" id="RU363032"/>
    </source>
</evidence>
<reference evidence="10 11" key="1">
    <citation type="submission" date="2016-11" db="EMBL/GenBank/DDBJ databases">
        <authorList>
            <person name="Jaros S."/>
            <person name="Januszkiewicz K."/>
            <person name="Wedrychowicz H."/>
        </authorList>
    </citation>
    <scope>NUCLEOTIDE SEQUENCE [LARGE SCALE GENOMIC DNA]</scope>
    <source>
        <strain evidence="10 11">DSM 43832</strain>
    </source>
</reference>
<protein>
    <submittedName>
        <fullName evidence="10">Iron(III) transport system permease protein</fullName>
    </submittedName>
</protein>
<keyword evidence="4" id="KW-0997">Cell inner membrane</keyword>
<dbReference type="GO" id="GO:0055085">
    <property type="term" value="P:transmembrane transport"/>
    <property type="evidence" value="ECO:0007669"/>
    <property type="project" value="InterPro"/>
</dbReference>
<dbReference type="SUPFAM" id="SSF161098">
    <property type="entry name" value="MetI-like"/>
    <property type="match status" value="2"/>
</dbReference>
<accession>A0A1M6ZV60</accession>
<feature type="domain" description="ABC transmembrane type-1" evidence="9">
    <location>
        <begin position="75"/>
        <end position="274"/>
    </location>
</feature>
<dbReference type="GO" id="GO:0005886">
    <property type="term" value="C:plasma membrane"/>
    <property type="evidence" value="ECO:0007669"/>
    <property type="project" value="UniProtKB-SubCell"/>
</dbReference>
<keyword evidence="7 8" id="KW-0472">Membrane</keyword>
<feature type="transmembrane region" description="Helical" evidence="8">
    <location>
        <begin position="303"/>
        <end position="334"/>
    </location>
</feature>
<dbReference type="OrthoDB" id="5100908at2"/>
<feature type="transmembrane region" description="Helical" evidence="8">
    <location>
        <begin position="198"/>
        <end position="220"/>
    </location>
</feature>
<evidence type="ECO:0000259" key="9">
    <source>
        <dbReference type="PROSITE" id="PS50928"/>
    </source>
</evidence>
<sequence length="603" mass="62775">MTAVLDAGDPLRTRGAVPGRARANPALVVTLAGIVLFLVIGILYPLASVFLGALSGEGLDRLGELVTNAVNREVVGNTILLGLTTATFGLALAFLFAFVVVRLDVPFKRVLHVIAIIPVISPPFALATALVVLFGRNGVISMGIFGIPYDIYGLDGLTLALGLSFFPVVYLTLVGMMQRLDPSLDEAAQSLGAGHRRIFATVTLPMLVPGLASGFLLLFVEAIADLANPLVLGGDFTVLSSRAFIAITGEYDVTAGAVYSFALLIPAVLVFVLQKYWIDRRQVFAVTGKPAGRVQQLRGPVPYIVYAVCVFVAVMIVVIYATIVVGAVSAVPGIDPTFTLAHFEFVLFGIGSEAIVDTTVLALLAAPLAGVIGVVIAYVVVRKLRRLAGVLDFLTMLGIAVPGTVLGIGFMLAYRPEHLVFGVPVLPSLVGGAALLGGAAGILAVLTVRSTPAALRAGVGSLQQIHPSIDEASTSLGADDFTTFRRITLPLIRPALIAGLTFAIARSMTTLSPIVFLTTPSTKIMTSQILSEVDAGRFGNAFAYCCVLMAIVLALVGVIRLVVRDPGARPNAAGVGSGLATATATEQPAALVPGRTGDEGVTR</sequence>
<dbReference type="Pfam" id="PF00528">
    <property type="entry name" value="BPD_transp_1"/>
    <property type="match status" value="2"/>
</dbReference>
<evidence type="ECO:0000256" key="6">
    <source>
        <dbReference type="ARBA" id="ARBA00022989"/>
    </source>
</evidence>
<dbReference type="CDD" id="cd06261">
    <property type="entry name" value="TM_PBP2"/>
    <property type="match status" value="2"/>
</dbReference>
<dbReference type="AlphaFoldDB" id="A0A1M6ZV60"/>
<dbReference type="InterPro" id="IPR035906">
    <property type="entry name" value="MetI-like_sf"/>
</dbReference>
<dbReference type="PANTHER" id="PTHR43357:SF3">
    <property type="entry name" value="FE(3+)-TRANSPORT SYSTEM PERMEASE PROTEIN FBPB 2"/>
    <property type="match status" value="1"/>
</dbReference>
<evidence type="ECO:0000313" key="11">
    <source>
        <dbReference type="Proteomes" id="UP000184363"/>
    </source>
</evidence>
<dbReference type="EMBL" id="FRAP01000025">
    <property type="protein sequence ID" value="SHL34377.1"/>
    <property type="molecule type" value="Genomic_DNA"/>
</dbReference>
<feature type="transmembrane region" description="Helical" evidence="8">
    <location>
        <begin position="426"/>
        <end position="446"/>
    </location>
</feature>
<organism evidence="10 11">
    <name type="scientific">Pseudonocardia thermophila</name>
    <dbReference type="NCBI Taxonomy" id="1848"/>
    <lineage>
        <taxon>Bacteria</taxon>
        <taxon>Bacillati</taxon>
        <taxon>Actinomycetota</taxon>
        <taxon>Actinomycetes</taxon>
        <taxon>Pseudonocardiales</taxon>
        <taxon>Pseudonocardiaceae</taxon>
        <taxon>Pseudonocardia</taxon>
    </lineage>
</organism>
<evidence type="ECO:0000313" key="10">
    <source>
        <dbReference type="EMBL" id="SHL34377.1"/>
    </source>
</evidence>
<evidence type="ECO:0000256" key="1">
    <source>
        <dbReference type="ARBA" id="ARBA00004429"/>
    </source>
</evidence>
<keyword evidence="5 8" id="KW-0812">Transmembrane</keyword>
<dbReference type="PANTHER" id="PTHR43357">
    <property type="entry name" value="INNER MEMBRANE ABC TRANSPORTER PERMEASE PROTEIN YDCV"/>
    <property type="match status" value="1"/>
</dbReference>
<evidence type="ECO:0000256" key="4">
    <source>
        <dbReference type="ARBA" id="ARBA00022519"/>
    </source>
</evidence>
<dbReference type="RefSeq" id="WP_073459992.1">
    <property type="nucleotide sequence ID" value="NZ_CALGVN010000020.1"/>
</dbReference>
<name>A0A1M6ZV60_PSETH</name>
<feature type="transmembrane region" description="Helical" evidence="8">
    <location>
        <begin position="74"/>
        <end position="101"/>
    </location>
</feature>
<keyword evidence="6 8" id="KW-1133">Transmembrane helix</keyword>
<evidence type="ECO:0000256" key="5">
    <source>
        <dbReference type="ARBA" id="ARBA00022692"/>
    </source>
</evidence>
<feature type="transmembrane region" description="Helical" evidence="8">
    <location>
        <begin position="495"/>
        <end position="517"/>
    </location>
</feature>
<feature type="transmembrane region" description="Helical" evidence="8">
    <location>
        <begin position="113"/>
        <end position="136"/>
    </location>
</feature>
<feature type="transmembrane region" description="Helical" evidence="8">
    <location>
        <begin position="26"/>
        <end position="54"/>
    </location>
</feature>
<dbReference type="Proteomes" id="UP000184363">
    <property type="component" value="Unassembled WGS sequence"/>
</dbReference>
<dbReference type="PROSITE" id="PS50928">
    <property type="entry name" value="ABC_TM1"/>
    <property type="match status" value="2"/>
</dbReference>
<evidence type="ECO:0000256" key="2">
    <source>
        <dbReference type="ARBA" id="ARBA00022448"/>
    </source>
</evidence>
<dbReference type="InterPro" id="IPR000515">
    <property type="entry name" value="MetI-like"/>
</dbReference>
<evidence type="ECO:0000256" key="7">
    <source>
        <dbReference type="ARBA" id="ARBA00023136"/>
    </source>
</evidence>
<feature type="transmembrane region" description="Helical" evidence="8">
    <location>
        <begin position="393"/>
        <end position="414"/>
    </location>
</feature>
<comment type="similarity">
    <text evidence="8">Belongs to the binding-protein-dependent transport system permease family.</text>
</comment>
<keyword evidence="11" id="KW-1185">Reference proteome</keyword>
<feature type="domain" description="ABC transmembrane type-1" evidence="9">
    <location>
        <begin position="355"/>
        <end position="559"/>
    </location>
</feature>
<feature type="transmembrane region" description="Helical" evidence="8">
    <location>
        <begin position="253"/>
        <end position="273"/>
    </location>
</feature>
<comment type="subcellular location">
    <subcellularLocation>
        <location evidence="1">Cell inner membrane</location>
        <topology evidence="1">Multi-pass membrane protein</topology>
    </subcellularLocation>
    <subcellularLocation>
        <location evidence="8">Cell membrane</location>
        <topology evidence="8">Multi-pass membrane protein</topology>
    </subcellularLocation>
</comment>
<keyword evidence="3" id="KW-1003">Cell membrane</keyword>
<keyword evidence="2 8" id="KW-0813">Transport</keyword>